<dbReference type="Proteomes" id="UP000265703">
    <property type="component" value="Unassembled WGS sequence"/>
</dbReference>
<dbReference type="EMBL" id="QKYT01000188">
    <property type="protein sequence ID" value="RIA90188.1"/>
    <property type="molecule type" value="Genomic_DNA"/>
</dbReference>
<accession>A0A397SVX7</accession>
<reference evidence="2 3" key="1">
    <citation type="submission" date="2018-06" db="EMBL/GenBank/DDBJ databases">
        <title>Comparative genomics reveals the genomic features of Rhizophagus irregularis, R. cerebriforme, R. diaphanum and Gigaspora rosea, and their symbiotic lifestyle signature.</title>
        <authorList>
            <person name="Morin E."/>
            <person name="San Clemente H."/>
            <person name="Chen E.C.H."/>
            <person name="De La Providencia I."/>
            <person name="Hainaut M."/>
            <person name="Kuo A."/>
            <person name="Kohler A."/>
            <person name="Murat C."/>
            <person name="Tang N."/>
            <person name="Roy S."/>
            <person name="Loubradou J."/>
            <person name="Henrissat B."/>
            <person name="Grigoriev I.V."/>
            <person name="Corradi N."/>
            <person name="Roux C."/>
            <person name="Martin F.M."/>
        </authorList>
    </citation>
    <scope>NUCLEOTIDE SEQUENCE [LARGE SCALE GENOMIC DNA]</scope>
    <source>
        <strain evidence="2 3">DAOM 227022</strain>
    </source>
</reference>
<comment type="caution">
    <text evidence="2">The sequence shown here is derived from an EMBL/GenBank/DDBJ whole genome shotgun (WGS) entry which is preliminary data.</text>
</comment>
<organism evidence="2 3">
    <name type="scientific">Glomus cerebriforme</name>
    <dbReference type="NCBI Taxonomy" id="658196"/>
    <lineage>
        <taxon>Eukaryota</taxon>
        <taxon>Fungi</taxon>
        <taxon>Fungi incertae sedis</taxon>
        <taxon>Mucoromycota</taxon>
        <taxon>Glomeromycotina</taxon>
        <taxon>Glomeromycetes</taxon>
        <taxon>Glomerales</taxon>
        <taxon>Glomeraceae</taxon>
        <taxon>Glomus</taxon>
    </lineage>
</organism>
<proteinExistence type="predicted"/>
<dbReference type="OrthoDB" id="2325709at2759"/>
<sequence>MDTLKSLPIWPVHSSENKFIDATSGKLLTYKLPSFFSFYQETKFYRRDNESDFNTLIKLGTTSVDELEYVKNHIIPPLFTLCLEPSQEYINFLQSVLSLGNQEIEQCLKCYPVIPNKSLTTFVKVETLYDKSFRNILDHNDKFLLPELQNNSVCLEALKRMGLKYYQAPHRPNYVLQKDALLISLLNQLSRQSDNRYNDVIFIFDGGKELRANSYVLSAASKKFEQMLCDNSNSPIEIEFRQDIFLVFLQLLYGQSLKDAINPILCKASDFETEQKFETYYISFLIDLLKLSVIYEVDSPRIEIEDAIIECQCVSVHNLCKILECLERFDVQQRLRNFYKQLIELNESFINEQLSELRTEISRMSQLVHSINK</sequence>
<name>A0A397SVX7_9GLOM</name>
<dbReference type="AlphaFoldDB" id="A0A397SVX7"/>
<dbReference type="Gene3D" id="3.30.710.10">
    <property type="entry name" value="Potassium Channel Kv1.1, Chain A"/>
    <property type="match status" value="1"/>
</dbReference>
<dbReference type="InterPro" id="IPR011333">
    <property type="entry name" value="SKP1/BTB/POZ_sf"/>
</dbReference>
<dbReference type="SUPFAM" id="SSF54695">
    <property type="entry name" value="POZ domain"/>
    <property type="match status" value="1"/>
</dbReference>
<evidence type="ECO:0000259" key="1">
    <source>
        <dbReference type="PROSITE" id="PS50097"/>
    </source>
</evidence>
<feature type="domain" description="BTB" evidence="1">
    <location>
        <begin position="198"/>
        <end position="253"/>
    </location>
</feature>
<dbReference type="STRING" id="658196.A0A397SVX7"/>
<evidence type="ECO:0000313" key="2">
    <source>
        <dbReference type="EMBL" id="RIA90188.1"/>
    </source>
</evidence>
<keyword evidence="3" id="KW-1185">Reference proteome</keyword>
<dbReference type="CDD" id="cd18186">
    <property type="entry name" value="BTB_POZ_ZBTB_KLHL-like"/>
    <property type="match status" value="1"/>
</dbReference>
<protein>
    <recommendedName>
        <fullName evidence="1">BTB domain-containing protein</fullName>
    </recommendedName>
</protein>
<gene>
    <name evidence="2" type="ORF">C1645_823689</name>
</gene>
<dbReference type="InterPro" id="IPR000210">
    <property type="entry name" value="BTB/POZ_dom"/>
</dbReference>
<evidence type="ECO:0000313" key="3">
    <source>
        <dbReference type="Proteomes" id="UP000265703"/>
    </source>
</evidence>
<dbReference type="SMART" id="SM00225">
    <property type="entry name" value="BTB"/>
    <property type="match status" value="1"/>
</dbReference>
<dbReference type="Pfam" id="PF00651">
    <property type="entry name" value="BTB"/>
    <property type="match status" value="1"/>
</dbReference>
<dbReference type="PROSITE" id="PS50097">
    <property type="entry name" value="BTB"/>
    <property type="match status" value="1"/>
</dbReference>